<dbReference type="RefSeq" id="WP_071920588.1">
    <property type="nucleotide sequence ID" value="NZ_CP015113.1"/>
</dbReference>
<evidence type="ECO:0008006" key="5">
    <source>
        <dbReference type="Google" id="ProtNLM"/>
    </source>
</evidence>
<dbReference type="EMBL" id="FPAV01000001">
    <property type="protein sequence ID" value="SFT50446.1"/>
    <property type="molecule type" value="Genomic_DNA"/>
</dbReference>
<gene>
    <name evidence="2" type="ORF">SAMN03159428_00929</name>
    <name evidence="1" type="ORF">SAMN03159514_00932</name>
</gene>
<evidence type="ECO:0000313" key="1">
    <source>
        <dbReference type="EMBL" id="SFR00708.1"/>
    </source>
</evidence>
<proteinExistence type="predicted"/>
<dbReference type="Proteomes" id="UP000198760">
    <property type="component" value="Unassembled WGS sequence"/>
</dbReference>
<sequence>MHNSNELNVCRVCGAKQLEPPWGNDGLTPSYEICDCCGVEFGYEDMNLNALKKYREKWIENGAIWFREKEKPTGWSLDEQLKNIPAQYR</sequence>
<evidence type="ECO:0000313" key="4">
    <source>
        <dbReference type="Proteomes" id="UP000199173"/>
    </source>
</evidence>
<evidence type="ECO:0000313" key="3">
    <source>
        <dbReference type="Proteomes" id="UP000198760"/>
    </source>
</evidence>
<reference evidence="3 4" key="1">
    <citation type="submission" date="2016-10" db="EMBL/GenBank/DDBJ databases">
        <authorList>
            <person name="Varghese N."/>
            <person name="Submissions S."/>
        </authorList>
    </citation>
    <scope>NUCLEOTIDE SEQUENCE [LARGE SCALE GENOMIC DNA]</scope>
    <source>
        <strain evidence="2 3">NFIX06</strain>
        <strain evidence="1 4">NFIX08</strain>
    </source>
</reference>
<keyword evidence="3" id="KW-1185">Reference proteome</keyword>
<dbReference type="AlphaFoldDB" id="A0AAX2ENH6"/>
<accession>A0AAX2ENH6</accession>
<comment type="caution">
    <text evidence="1">The sequence shown here is derived from an EMBL/GenBank/DDBJ whole genome shotgun (WGS) entry which is preliminary data.</text>
</comment>
<protein>
    <recommendedName>
        <fullName evidence="5">Restriction alleviation protein, Lar family</fullName>
    </recommendedName>
</protein>
<name>A0AAX2ENH6_9ENTR</name>
<evidence type="ECO:0000313" key="2">
    <source>
        <dbReference type="EMBL" id="SFT50446.1"/>
    </source>
</evidence>
<dbReference type="Proteomes" id="UP000199173">
    <property type="component" value="Unassembled WGS sequence"/>
</dbReference>
<dbReference type="EMBL" id="FOYJ01000001">
    <property type="protein sequence ID" value="SFR00708.1"/>
    <property type="molecule type" value="Genomic_DNA"/>
</dbReference>
<organism evidence="1 4">
    <name type="scientific">Kosakonia radicincitans</name>
    <dbReference type="NCBI Taxonomy" id="283686"/>
    <lineage>
        <taxon>Bacteria</taxon>
        <taxon>Pseudomonadati</taxon>
        <taxon>Pseudomonadota</taxon>
        <taxon>Gammaproteobacteria</taxon>
        <taxon>Enterobacterales</taxon>
        <taxon>Enterobacteriaceae</taxon>
        <taxon>Kosakonia</taxon>
    </lineage>
</organism>